<evidence type="ECO:0000313" key="3">
    <source>
        <dbReference type="Proteomes" id="UP000719766"/>
    </source>
</evidence>
<dbReference type="AlphaFoldDB" id="A0A9P7AVI2"/>
<comment type="caution">
    <text evidence="2">The sequence shown here is derived from an EMBL/GenBank/DDBJ whole genome shotgun (WGS) entry which is preliminary data.</text>
</comment>
<keyword evidence="3" id="KW-1185">Reference proteome</keyword>
<feature type="chain" id="PRO_5040181713" evidence="1">
    <location>
        <begin position="23"/>
        <end position="99"/>
    </location>
</feature>
<feature type="signal peptide" evidence="1">
    <location>
        <begin position="1"/>
        <end position="22"/>
    </location>
</feature>
<sequence>MRTSALLTLFFSFFFIIELAFSIPLSTPALLYTPGARDILGSQNKRVMDPVTGTIGMFLRMLGRPGLHEMQLEIDDYCSKFPCPTPSECKQVFRTVQDS</sequence>
<evidence type="ECO:0000256" key="1">
    <source>
        <dbReference type="SAM" id="SignalP"/>
    </source>
</evidence>
<name>A0A9P7AVI2_9AGAM</name>
<accession>A0A9P7AVI2</accession>
<organism evidence="2 3">
    <name type="scientific">Suillus plorans</name>
    <dbReference type="NCBI Taxonomy" id="116603"/>
    <lineage>
        <taxon>Eukaryota</taxon>
        <taxon>Fungi</taxon>
        <taxon>Dikarya</taxon>
        <taxon>Basidiomycota</taxon>
        <taxon>Agaricomycotina</taxon>
        <taxon>Agaricomycetes</taxon>
        <taxon>Agaricomycetidae</taxon>
        <taxon>Boletales</taxon>
        <taxon>Suillineae</taxon>
        <taxon>Suillaceae</taxon>
        <taxon>Suillus</taxon>
    </lineage>
</organism>
<evidence type="ECO:0000313" key="2">
    <source>
        <dbReference type="EMBL" id="KAG1795628.1"/>
    </source>
</evidence>
<proteinExistence type="predicted"/>
<keyword evidence="1" id="KW-0732">Signal</keyword>
<reference evidence="2" key="1">
    <citation type="journal article" date="2020" name="New Phytol.">
        <title>Comparative genomics reveals dynamic genome evolution in host specialist ectomycorrhizal fungi.</title>
        <authorList>
            <person name="Lofgren L.A."/>
            <person name="Nguyen N.H."/>
            <person name="Vilgalys R."/>
            <person name="Ruytinx J."/>
            <person name="Liao H.L."/>
            <person name="Branco S."/>
            <person name="Kuo A."/>
            <person name="LaButti K."/>
            <person name="Lipzen A."/>
            <person name="Andreopoulos W."/>
            <person name="Pangilinan J."/>
            <person name="Riley R."/>
            <person name="Hundley H."/>
            <person name="Na H."/>
            <person name="Barry K."/>
            <person name="Grigoriev I.V."/>
            <person name="Stajich J.E."/>
            <person name="Kennedy P.G."/>
        </authorList>
    </citation>
    <scope>NUCLEOTIDE SEQUENCE</scope>
    <source>
        <strain evidence="2">S12</strain>
    </source>
</reference>
<dbReference type="OrthoDB" id="2660537at2759"/>
<protein>
    <submittedName>
        <fullName evidence="2">Uncharacterized protein</fullName>
    </submittedName>
</protein>
<gene>
    <name evidence="2" type="ORF">HD556DRAFT_1362971</name>
</gene>
<dbReference type="EMBL" id="JABBWE010000021">
    <property type="protein sequence ID" value="KAG1795628.1"/>
    <property type="molecule type" value="Genomic_DNA"/>
</dbReference>
<dbReference type="RefSeq" id="XP_041161382.1">
    <property type="nucleotide sequence ID" value="XM_041302683.1"/>
</dbReference>
<dbReference type="Proteomes" id="UP000719766">
    <property type="component" value="Unassembled WGS sequence"/>
</dbReference>
<dbReference type="GeneID" id="64596447"/>